<evidence type="ECO:0000256" key="4">
    <source>
        <dbReference type="ARBA" id="ARBA00023157"/>
    </source>
</evidence>
<proteinExistence type="inferred from homology"/>
<gene>
    <name evidence="6" type="ORF">ACJMK2_016040</name>
</gene>
<comment type="caution">
    <text evidence="6">The sequence shown here is derived from an EMBL/GenBank/DDBJ whole genome shotgun (WGS) entry which is preliminary data.</text>
</comment>
<keyword evidence="4" id="KW-1015">Disulfide bond</keyword>
<dbReference type="GO" id="GO:0005576">
    <property type="term" value="C:extracellular region"/>
    <property type="evidence" value="ECO:0007669"/>
    <property type="project" value="UniProtKB-SubCell"/>
</dbReference>
<evidence type="ECO:0000256" key="2">
    <source>
        <dbReference type="ARBA" id="ARBA00010352"/>
    </source>
</evidence>
<evidence type="ECO:0000256" key="5">
    <source>
        <dbReference type="SAM" id="SignalP"/>
    </source>
</evidence>
<keyword evidence="5" id="KW-0732">Signal</keyword>
<keyword evidence="3" id="KW-0964">Secreted</keyword>
<dbReference type="PANTHER" id="PTHR10500:SF0">
    <property type="entry name" value="SCO-SPONDIN-LIKE"/>
    <property type="match status" value="1"/>
</dbReference>
<dbReference type="AlphaFoldDB" id="A0ABD3USC5"/>
<dbReference type="EMBL" id="JBJQND010000015">
    <property type="protein sequence ID" value="KAL3852389.1"/>
    <property type="molecule type" value="Genomic_DNA"/>
</dbReference>
<protein>
    <recommendedName>
        <fullName evidence="8">Beta-microseminoprotein</fullName>
    </recommendedName>
</protein>
<dbReference type="InterPro" id="IPR008735">
    <property type="entry name" value="PSP94"/>
</dbReference>
<reference evidence="6 7" key="1">
    <citation type="submission" date="2024-11" db="EMBL/GenBank/DDBJ databases">
        <title>Chromosome-level genome assembly of the freshwater bivalve Anodonta woodiana.</title>
        <authorList>
            <person name="Chen X."/>
        </authorList>
    </citation>
    <scope>NUCLEOTIDE SEQUENCE [LARGE SCALE GENOMIC DNA]</scope>
    <source>
        <strain evidence="6">MN2024</strain>
        <tissue evidence="6">Gills</tissue>
    </source>
</reference>
<evidence type="ECO:0000256" key="1">
    <source>
        <dbReference type="ARBA" id="ARBA00004613"/>
    </source>
</evidence>
<name>A0ABD3USC5_SINWO</name>
<keyword evidence="7" id="KW-1185">Reference proteome</keyword>
<dbReference type="Proteomes" id="UP001634394">
    <property type="component" value="Unassembled WGS sequence"/>
</dbReference>
<dbReference type="Gene3D" id="2.60.40.1900">
    <property type="entry name" value="Beta-microseminoprotein (PSP94) domain"/>
    <property type="match status" value="1"/>
</dbReference>
<accession>A0ABD3USC5</accession>
<evidence type="ECO:0008006" key="8">
    <source>
        <dbReference type="Google" id="ProtNLM"/>
    </source>
</evidence>
<comment type="subcellular location">
    <subcellularLocation>
        <location evidence="1">Secreted</location>
    </subcellularLocation>
</comment>
<evidence type="ECO:0000313" key="7">
    <source>
        <dbReference type="Proteomes" id="UP001634394"/>
    </source>
</evidence>
<dbReference type="PANTHER" id="PTHR10500">
    <property type="entry name" value="BETA-MICROSEMINOPROTEIN"/>
    <property type="match status" value="1"/>
</dbReference>
<evidence type="ECO:0000313" key="6">
    <source>
        <dbReference type="EMBL" id="KAL3852389.1"/>
    </source>
</evidence>
<feature type="chain" id="PRO_5044819729" description="Beta-microseminoprotein" evidence="5">
    <location>
        <begin position="22"/>
        <end position="112"/>
    </location>
</feature>
<organism evidence="6 7">
    <name type="scientific">Sinanodonta woodiana</name>
    <name type="common">Chinese pond mussel</name>
    <name type="synonym">Anodonta woodiana</name>
    <dbReference type="NCBI Taxonomy" id="1069815"/>
    <lineage>
        <taxon>Eukaryota</taxon>
        <taxon>Metazoa</taxon>
        <taxon>Spiralia</taxon>
        <taxon>Lophotrochozoa</taxon>
        <taxon>Mollusca</taxon>
        <taxon>Bivalvia</taxon>
        <taxon>Autobranchia</taxon>
        <taxon>Heteroconchia</taxon>
        <taxon>Palaeoheterodonta</taxon>
        <taxon>Unionida</taxon>
        <taxon>Unionoidea</taxon>
        <taxon>Unionidae</taxon>
        <taxon>Unioninae</taxon>
        <taxon>Sinanodonta</taxon>
    </lineage>
</organism>
<feature type="signal peptide" evidence="5">
    <location>
        <begin position="1"/>
        <end position="21"/>
    </location>
</feature>
<comment type="similarity">
    <text evidence="2">Belongs to the beta-microseminoprotein family.</text>
</comment>
<evidence type="ECO:0000256" key="3">
    <source>
        <dbReference type="ARBA" id="ARBA00022525"/>
    </source>
</evidence>
<sequence length="112" mass="12089">MNRKTPLQLLVVLVVLHRVESYCFASAPTAGSNVCEYKGVQYKPGSFRIKEDCVDCTCSSAGVLSCCAYGIHAGVFQLPSGCKMRLHEDGCTGHAVRTNDETQPCDTPFVLG</sequence>